<evidence type="ECO:0000313" key="11">
    <source>
        <dbReference type="EMBL" id="KRF83009.1"/>
    </source>
</evidence>
<dbReference type="FunCoup" id="A0A0Q9WNK3">
    <property type="interactions" value="6"/>
</dbReference>
<keyword evidence="12" id="KW-1185">Reference proteome</keyword>
<keyword evidence="2" id="KW-0645">Protease</keyword>
<dbReference type="Proteomes" id="UP000008792">
    <property type="component" value="Unassembled WGS sequence"/>
</dbReference>
<evidence type="ECO:0000313" key="12">
    <source>
        <dbReference type="Proteomes" id="UP000008792"/>
    </source>
</evidence>
<dbReference type="SMART" id="SM00020">
    <property type="entry name" value="Tryp_SPc"/>
    <property type="match status" value="1"/>
</dbReference>
<dbReference type="Pfam" id="PF00089">
    <property type="entry name" value="Trypsin"/>
    <property type="match status" value="1"/>
</dbReference>
<evidence type="ECO:0000256" key="4">
    <source>
        <dbReference type="ARBA" id="ARBA00022801"/>
    </source>
</evidence>
<dbReference type="InterPro" id="IPR050430">
    <property type="entry name" value="Peptidase_S1"/>
</dbReference>
<evidence type="ECO:0000256" key="9">
    <source>
        <dbReference type="SAM" id="SignalP"/>
    </source>
</evidence>
<dbReference type="Gene3D" id="2.40.10.10">
    <property type="entry name" value="Trypsin-like serine proteases"/>
    <property type="match status" value="1"/>
</dbReference>
<evidence type="ECO:0000256" key="3">
    <source>
        <dbReference type="ARBA" id="ARBA00022729"/>
    </source>
</evidence>
<organism evidence="11 12">
    <name type="scientific">Drosophila virilis</name>
    <name type="common">Fruit fly</name>
    <dbReference type="NCBI Taxonomy" id="7244"/>
    <lineage>
        <taxon>Eukaryota</taxon>
        <taxon>Metazoa</taxon>
        <taxon>Ecdysozoa</taxon>
        <taxon>Arthropoda</taxon>
        <taxon>Hexapoda</taxon>
        <taxon>Insecta</taxon>
        <taxon>Pterygota</taxon>
        <taxon>Neoptera</taxon>
        <taxon>Endopterygota</taxon>
        <taxon>Diptera</taxon>
        <taxon>Brachycera</taxon>
        <taxon>Muscomorpha</taxon>
        <taxon>Ephydroidea</taxon>
        <taxon>Drosophilidae</taxon>
        <taxon>Drosophila</taxon>
    </lineage>
</organism>
<evidence type="ECO:0000256" key="2">
    <source>
        <dbReference type="ARBA" id="ARBA00022670"/>
    </source>
</evidence>
<feature type="domain" description="Peptidase S1" evidence="10">
    <location>
        <begin position="50"/>
        <end position="280"/>
    </location>
</feature>
<dbReference type="SMR" id="A0A0Q9WNK3"/>
<dbReference type="eggNOG" id="KOG3627">
    <property type="taxonomic scope" value="Eukaryota"/>
</dbReference>
<evidence type="ECO:0000256" key="5">
    <source>
        <dbReference type="ARBA" id="ARBA00022825"/>
    </source>
</evidence>
<accession>A0A0Q9WNK3</accession>
<keyword evidence="3 9" id="KW-0732">Signal</keyword>
<evidence type="ECO:0000256" key="7">
    <source>
        <dbReference type="ARBA" id="ARBA00036320"/>
    </source>
</evidence>
<feature type="signal peptide" evidence="9">
    <location>
        <begin position="1"/>
        <end position="18"/>
    </location>
</feature>
<name>A0A0Q9WNK3_DROVI</name>
<dbReference type="InParanoid" id="A0A0Q9WNK3"/>
<dbReference type="EC" id="3.4.21.4" evidence="8"/>
<comment type="subcellular location">
    <subcellularLocation>
        <location evidence="1">Secreted</location>
        <location evidence="1">Extracellular space</location>
    </subcellularLocation>
</comment>
<proteinExistence type="predicted"/>
<dbReference type="InterPro" id="IPR009003">
    <property type="entry name" value="Peptidase_S1_PA"/>
</dbReference>
<dbReference type="GO" id="GO:0004252">
    <property type="term" value="F:serine-type endopeptidase activity"/>
    <property type="evidence" value="ECO:0007669"/>
    <property type="project" value="UniProtKB-EC"/>
</dbReference>
<keyword evidence="5" id="KW-0720">Serine protease</keyword>
<evidence type="ECO:0000256" key="1">
    <source>
        <dbReference type="ARBA" id="ARBA00004239"/>
    </source>
</evidence>
<dbReference type="GO" id="GO:0005576">
    <property type="term" value="C:extracellular region"/>
    <property type="evidence" value="ECO:0007669"/>
    <property type="project" value="UniProtKB-SubCell"/>
</dbReference>
<evidence type="ECO:0000256" key="6">
    <source>
        <dbReference type="ARBA" id="ARBA00023157"/>
    </source>
</evidence>
<keyword evidence="6" id="KW-1015">Disulfide bond</keyword>
<dbReference type="PANTHER" id="PTHR24276">
    <property type="entry name" value="POLYSERASE-RELATED"/>
    <property type="match status" value="1"/>
</dbReference>
<protein>
    <recommendedName>
        <fullName evidence="8">trypsin</fullName>
        <ecNumber evidence="8">3.4.21.4</ecNumber>
    </recommendedName>
</protein>
<dbReference type="EMBL" id="CH940650">
    <property type="protein sequence ID" value="KRF83009.1"/>
    <property type="molecule type" value="Genomic_DNA"/>
</dbReference>
<dbReference type="InterPro" id="IPR001254">
    <property type="entry name" value="Trypsin_dom"/>
</dbReference>
<dbReference type="InterPro" id="IPR043504">
    <property type="entry name" value="Peptidase_S1_PA_chymotrypsin"/>
</dbReference>
<comment type="catalytic activity">
    <reaction evidence="7">
        <text>Preferential cleavage: Arg-|-Xaa, Lys-|-Xaa.</text>
        <dbReference type="EC" id="3.4.21.4"/>
    </reaction>
</comment>
<feature type="chain" id="PRO_5006386926" description="trypsin" evidence="9">
    <location>
        <begin position="19"/>
        <end position="280"/>
    </location>
</feature>
<keyword evidence="4" id="KW-0378">Hydrolase</keyword>
<sequence length="280" mass="31360">MKQQLLLLLIYLACPVKSKLYLNAITKNTKVIDRQWVGFGLNEELELGGWLVRVRSGGAETLSCCGAYYTPLLVISSANCINPFRYQLDDASVVSTANAVDEDFSFSLVHSVYTPHDFVPQKTNYDIAIVRLSTPLKGKMTEFIKLASKQPVAGTSFYTFGWGYDSLEVQPPSDEPRKTIVHHLDIDRCKKQFPKGFVSNTVLCAQFPEDSFECIYDGGSPIVWKNVLVGIASVGATCKNTTNPGIYTSIIKMKPYILEIHKGVRSNQLSRNKRQIHPQW</sequence>
<evidence type="ECO:0000259" key="10">
    <source>
        <dbReference type="PROSITE" id="PS50240"/>
    </source>
</evidence>
<dbReference type="GO" id="GO:0006508">
    <property type="term" value="P:proteolysis"/>
    <property type="evidence" value="ECO:0007669"/>
    <property type="project" value="UniProtKB-KW"/>
</dbReference>
<dbReference type="SUPFAM" id="SSF50494">
    <property type="entry name" value="Trypsin-like serine proteases"/>
    <property type="match status" value="1"/>
</dbReference>
<dbReference type="PROSITE" id="PS50240">
    <property type="entry name" value="TRYPSIN_DOM"/>
    <property type="match status" value="1"/>
</dbReference>
<reference evidence="11 12" key="1">
    <citation type="journal article" date="2007" name="Nature">
        <title>Evolution of genes and genomes on the Drosophila phylogeny.</title>
        <authorList>
            <consortium name="Drosophila 12 Genomes Consortium"/>
            <person name="Clark A.G."/>
            <person name="Eisen M.B."/>
            <person name="Smith D.R."/>
            <person name="Bergman C.M."/>
            <person name="Oliver B."/>
            <person name="Markow T.A."/>
            <person name="Kaufman T.C."/>
            <person name="Kellis M."/>
            <person name="Gelbart W."/>
            <person name="Iyer V.N."/>
            <person name="Pollard D.A."/>
            <person name="Sackton T.B."/>
            <person name="Larracuente A.M."/>
            <person name="Singh N.D."/>
            <person name="Abad J.P."/>
            <person name="Abt D.N."/>
            <person name="Adryan B."/>
            <person name="Aguade M."/>
            <person name="Akashi H."/>
            <person name="Anderson W.W."/>
            <person name="Aquadro C.F."/>
            <person name="Ardell D.H."/>
            <person name="Arguello R."/>
            <person name="Artieri C.G."/>
            <person name="Barbash D.A."/>
            <person name="Barker D."/>
            <person name="Barsanti P."/>
            <person name="Batterham P."/>
            <person name="Batzoglou S."/>
            <person name="Begun D."/>
            <person name="Bhutkar A."/>
            <person name="Blanco E."/>
            <person name="Bosak S.A."/>
            <person name="Bradley R.K."/>
            <person name="Brand A.D."/>
            <person name="Brent M.R."/>
            <person name="Brooks A.N."/>
            <person name="Brown R.H."/>
            <person name="Butlin R.K."/>
            <person name="Caggese C."/>
            <person name="Calvi B.R."/>
            <person name="Bernardo de Carvalho A."/>
            <person name="Caspi A."/>
            <person name="Castrezana S."/>
            <person name="Celniker S.E."/>
            <person name="Chang J.L."/>
            <person name="Chapple C."/>
            <person name="Chatterji S."/>
            <person name="Chinwalla A."/>
            <person name="Civetta A."/>
            <person name="Clifton S.W."/>
            <person name="Comeron J.M."/>
            <person name="Costello J.C."/>
            <person name="Coyne J.A."/>
            <person name="Daub J."/>
            <person name="David R.G."/>
            <person name="Delcher A.L."/>
            <person name="Delehaunty K."/>
            <person name="Do C.B."/>
            <person name="Ebling H."/>
            <person name="Edwards K."/>
            <person name="Eickbush T."/>
            <person name="Evans J.D."/>
            <person name="Filipski A."/>
            <person name="Findeiss S."/>
            <person name="Freyhult E."/>
            <person name="Fulton L."/>
            <person name="Fulton R."/>
            <person name="Garcia A.C."/>
            <person name="Gardiner A."/>
            <person name="Garfield D.A."/>
            <person name="Garvin B.E."/>
            <person name="Gibson G."/>
            <person name="Gilbert D."/>
            <person name="Gnerre S."/>
            <person name="Godfrey J."/>
            <person name="Good R."/>
            <person name="Gotea V."/>
            <person name="Gravely B."/>
            <person name="Greenberg A.J."/>
            <person name="Griffiths-Jones S."/>
            <person name="Gross S."/>
            <person name="Guigo R."/>
            <person name="Gustafson E.A."/>
            <person name="Haerty W."/>
            <person name="Hahn M.W."/>
            <person name="Halligan D.L."/>
            <person name="Halpern A.L."/>
            <person name="Halter G.M."/>
            <person name="Han M.V."/>
            <person name="Heger A."/>
            <person name="Hillier L."/>
            <person name="Hinrichs A.S."/>
            <person name="Holmes I."/>
            <person name="Hoskins R.A."/>
            <person name="Hubisz M.J."/>
            <person name="Hultmark D."/>
            <person name="Huntley M.A."/>
            <person name="Jaffe D.B."/>
            <person name="Jagadeeshan S."/>
            <person name="Jeck W.R."/>
            <person name="Johnson J."/>
            <person name="Jones C.D."/>
            <person name="Jordan W.C."/>
            <person name="Karpen G.H."/>
            <person name="Kataoka E."/>
            <person name="Keightley P.D."/>
            <person name="Kheradpour P."/>
            <person name="Kirkness E.F."/>
            <person name="Koerich L.B."/>
            <person name="Kristiansen K."/>
            <person name="Kudrna D."/>
            <person name="Kulathinal R.J."/>
            <person name="Kumar S."/>
            <person name="Kwok R."/>
            <person name="Lander E."/>
            <person name="Langley C.H."/>
            <person name="Lapoint R."/>
            <person name="Lazzaro B.P."/>
            <person name="Lee S.J."/>
            <person name="Levesque L."/>
            <person name="Li R."/>
            <person name="Lin C.F."/>
            <person name="Lin M.F."/>
            <person name="Lindblad-Toh K."/>
            <person name="Llopart A."/>
            <person name="Long M."/>
            <person name="Low L."/>
            <person name="Lozovsky E."/>
            <person name="Lu J."/>
            <person name="Luo M."/>
            <person name="Machado C.A."/>
            <person name="Makalowski W."/>
            <person name="Marzo M."/>
            <person name="Matsuda M."/>
            <person name="Matzkin L."/>
            <person name="McAllister B."/>
            <person name="McBride C.S."/>
            <person name="McKernan B."/>
            <person name="McKernan K."/>
            <person name="Mendez-Lago M."/>
            <person name="Minx P."/>
            <person name="Mollenhauer M.U."/>
            <person name="Montooth K."/>
            <person name="Mount S.M."/>
            <person name="Mu X."/>
            <person name="Myers E."/>
            <person name="Negre B."/>
            <person name="Newfeld S."/>
            <person name="Nielsen R."/>
            <person name="Noor M.A."/>
            <person name="O'Grady P."/>
            <person name="Pachter L."/>
            <person name="Papaceit M."/>
            <person name="Parisi M.J."/>
            <person name="Parisi M."/>
            <person name="Parts L."/>
            <person name="Pedersen J.S."/>
            <person name="Pesole G."/>
            <person name="Phillippy A.M."/>
            <person name="Ponting C.P."/>
            <person name="Pop M."/>
            <person name="Porcelli D."/>
            <person name="Powell J.R."/>
            <person name="Prohaska S."/>
            <person name="Pruitt K."/>
            <person name="Puig M."/>
            <person name="Quesneville H."/>
            <person name="Ram K.R."/>
            <person name="Rand D."/>
            <person name="Rasmussen M.D."/>
            <person name="Reed L.K."/>
            <person name="Reenan R."/>
            <person name="Reily A."/>
            <person name="Remington K.A."/>
            <person name="Rieger T.T."/>
            <person name="Ritchie M.G."/>
            <person name="Robin C."/>
            <person name="Rogers Y.H."/>
            <person name="Rohde C."/>
            <person name="Rozas J."/>
            <person name="Rubenfield M.J."/>
            <person name="Ruiz A."/>
            <person name="Russo S."/>
            <person name="Salzberg S.L."/>
            <person name="Sanchez-Gracia A."/>
            <person name="Saranga D.J."/>
            <person name="Sato H."/>
            <person name="Schaeffer S.W."/>
            <person name="Schatz M.C."/>
            <person name="Schlenke T."/>
            <person name="Schwartz R."/>
            <person name="Segarra C."/>
            <person name="Singh R.S."/>
            <person name="Sirot L."/>
            <person name="Sirota M."/>
            <person name="Sisneros N.B."/>
            <person name="Smith C.D."/>
            <person name="Smith T.F."/>
            <person name="Spieth J."/>
            <person name="Stage D.E."/>
            <person name="Stark A."/>
            <person name="Stephan W."/>
            <person name="Strausberg R.L."/>
            <person name="Strempel S."/>
            <person name="Sturgill D."/>
            <person name="Sutton G."/>
            <person name="Sutton G.G."/>
            <person name="Tao W."/>
            <person name="Teichmann S."/>
            <person name="Tobari Y.N."/>
            <person name="Tomimura Y."/>
            <person name="Tsolas J.M."/>
            <person name="Valente V.L."/>
            <person name="Venter E."/>
            <person name="Venter J.C."/>
            <person name="Vicario S."/>
            <person name="Vieira F.G."/>
            <person name="Vilella A.J."/>
            <person name="Villasante A."/>
            <person name="Walenz B."/>
            <person name="Wang J."/>
            <person name="Wasserman M."/>
            <person name="Watts T."/>
            <person name="Wilson D."/>
            <person name="Wilson R.K."/>
            <person name="Wing R.A."/>
            <person name="Wolfner M.F."/>
            <person name="Wong A."/>
            <person name="Wong G.K."/>
            <person name="Wu C.I."/>
            <person name="Wu G."/>
            <person name="Yamamoto D."/>
            <person name="Yang H.P."/>
            <person name="Yang S.P."/>
            <person name="Yorke J.A."/>
            <person name="Yoshida K."/>
            <person name="Zdobnov E."/>
            <person name="Zhang P."/>
            <person name="Zhang Y."/>
            <person name="Zimin A.V."/>
            <person name="Baldwin J."/>
            <person name="Abdouelleil A."/>
            <person name="Abdulkadir J."/>
            <person name="Abebe A."/>
            <person name="Abera B."/>
            <person name="Abreu J."/>
            <person name="Acer S.C."/>
            <person name="Aftuck L."/>
            <person name="Alexander A."/>
            <person name="An P."/>
            <person name="Anderson E."/>
            <person name="Anderson S."/>
            <person name="Arachi H."/>
            <person name="Azer M."/>
            <person name="Bachantsang P."/>
            <person name="Barry A."/>
            <person name="Bayul T."/>
            <person name="Berlin A."/>
            <person name="Bessette D."/>
            <person name="Bloom T."/>
            <person name="Blye J."/>
            <person name="Boguslavskiy L."/>
            <person name="Bonnet C."/>
            <person name="Boukhgalter B."/>
            <person name="Bourzgui I."/>
            <person name="Brown A."/>
            <person name="Cahill P."/>
            <person name="Channer S."/>
            <person name="Cheshatsang Y."/>
            <person name="Chuda L."/>
            <person name="Citroen M."/>
            <person name="Collymore A."/>
            <person name="Cooke P."/>
            <person name="Costello M."/>
            <person name="D'Aco K."/>
            <person name="Daza R."/>
            <person name="De Haan G."/>
            <person name="DeGray S."/>
            <person name="DeMaso C."/>
            <person name="Dhargay N."/>
            <person name="Dooley K."/>
            <person name="Dooley E."/>
            <person name="Doricent M."/>
            <person name="Dorje P."/>
            <person name="Dorjee K."/>
            <person name="Dupes A."/>
            <person name="Elong R."/>
            <person name="Falk J."/>
            <person name="Farina A."/>
            <person name="Faro S."/>
            <person name="Ferguson D."/>
            <person name="Fisher S."/>
            <person name="Foley C.D."/>
            <person name="Franke A."/>
            <person name="Friedrich D."/>
            <person name="Gadbois L."/>
            <person name="Gearin G."/>
            <person name="Gearin C.R."/>
            <person name="Giannoukos G."/>
            <person name="Goode T."/>
            <person name="Graham J."/>
            <person name="Grandbois E."/>
            <person name="Grewal S."/>
            <person name="Gyaltsen K."/>
            <person name="Hafez N."/>
            <person name="Hagos B."/>
            <person name="Hall J."/>
            <person name="Henson C."/>
            <person name="Hollinger A."/>
            <person name="Honan T."/>
            <person name="Huard M.D."/>
            <person name="Hughes L."/>
            <person name="Hurhula B."/>
            <person name="Husby M.E."/>
            <person name="Kamat A."/>
            <person name="Kanga B."/>
            <person name="Kashin S."/>
            <person name="Khazanovich D."/>
            <person name="Kisner P."/>
            <person name="Lance K."/>
            <person name="Lara M."/>
            <person name="Lee W."/>
            <person name="Lennon N."/>
            <person name="Letendre F."/>
            <person name="LeVine R."/>
            <person name="Lipovsky A."/>
            <person name="Liu X."/>
            <person name="Liu J."/>
            <person name="Liu S."/>
            <person name="Lokyitsang T."/>
            <person name="Lokyitsang Y."/>
            <person name="Lubonja R."/>
            <person name="Lui A."/>
            <person name="MacDonald P."/>
            <person name="Magnisalis V."/>
            <person name="Maru K."/>
            <person name="Matthews C."/>
            <person name="McCusker W."/>
            <person name="McDonough S."/>
            <person name="Mehta T."/>
            <person name="Meldrim J."/>
            <person name="Meneus L."/>
            <person name="Mihai O."/>
            <person name="Mihalev A."/>
            <person name="Mihova T."/>
            <person name="Mittelman R."/>
            <person name="Mlenga V."/>
            <person name="Montmayeur A."/>
            <person name="Mulrain L."/>
            <person name="Navidi A."/>
            <person name="Naylor J."/>
            <person name="Negash T."/>
            <person name="Nguyen T."/>
            <person name="Nguyen N."/>
            <person name="Nicol R."/>
            <person name="Norbu C."/>
            <person name="Norbu N."/>
            <person name="Novod N."/>
            <person name="O'Neill B."/>
            <person name="Osman S."/>
            <person name="Markiewicz E."/>
            <person name="Oyono O.L."/>
            <person name="Patti C."/>
            <person name="Phunkhang P."/>
            <person name="Pierre F."/>
            <person name="Priest M."/>
            <person name="Raghuraman S."/>
            <person name="Rege F."/>
            <person name="Reyes R."/>
            <person name="Rise C."/>
            <person name="Rogov P."/>
            <person name="Ross K."/>
            <person name="Ryan E."/>
            <person name="Settipalli S."/>
            <person name="Shea T."/>
            <person name="Sherpa N."/>
            <person name="Shi L."/>
            <person name="Shih D."/>
            <person name="Sparrow T."/>
            <person name="Spaulding J."/>
            <person name="Stalker J."/>
            <person name="Stange-Thomann N."/>
            <person name="Stavropoulos S."/>
            <person name="Stone C."/>
            <person name="Strader C."/>
            <person name="Tesfaye S."/>
            <person name="Thomson T."/>
            <person name="Thoulutsang Y."/>
            <person name="Thoulutsang D."/>
            <person name="Topham K."/>
            <person name="Topping I."/>
            <person name="Tsamla T."/>
            <person name="Vassiliev H."/>
            <person name="Vo A."/>
            <person name="Wangchuk T."/>
            <person name="Wangdi T."/>
            <person name="Weiand M."/>
            <person name="Wilkinson J."/>
            <person name="Wilson A."/>
            <person name="Yadav S."/>
            <person name="Young G."/>
            <person name="Yu Q."/>
            <person name="Zembek L."/>
            <person name="Zhong D."/>
            <person name="Zimmer A."/>
            <person name="Zwirko Z."/>
            <person name="Jaffe D.B."/>
            <person name="Alvarez P."/>
            <person name="Brockman W."/>
            <person name="Butler J."/>
            <person name="Chin C."/>
            <person name="Gnerre S."/>
            <person name="Grabherr M."/>
            <person name="Kleber M."/>
            <person name="Mauceli E."/>
            <person name="MacCallum I."/>
        </authorList>
    </citation>
    <scope>NUCLEOTIDE SEQUENCE [LARGE SCALE GENOMIC DNA]</scope>
    <source>
        <strain evidence="12">Tucson 15010-1051.87</strain>
    </source>
</reference>
<dbReference type="PANTHER" id="PTHR24276:SF91">
    <property type="entry name" value="AT26814P-RELATED"/>
    <property type="match status" value="1"/>
</dbReference>
<evidence type="ECO:0000256" key="8">
    <source>
        <dbReference type="ARBA" id="ARBA00038868"/>
    </source>
</evidence>
<dbReference type="AlphaFoldDB" id="A0A0Q9WNK3"/>
<gene>
    <name evidence="11" type="primary">Dvir\GJ23353</name>
    <name evidence="11" type="ORF">Dvir_GJ23353</name>
</gene>